<feature type="chain" id="PRO_5040378271" evidence="1">
    <location>
        <begin position="27"/>
        <end position="209"/>
    </location>
</feature>
<accession>A0A9N9E4L0</accession>
<protein>
    <submittedName>
        <fullName evidence="2">15243_t:CDS:1</fullName>
    </submittedName>
</protein>
<name>A0A9N9E4L0_FUNMO</name>
<dbReference type="AlphaFoldDB" id="A0A9N9E4L0"/>
<dbReference type="Proteomes" id="UP000789375">
    <property type="component" value="Unassembled WGS sequence"/>
</dbReference>
<gene>
    <name evidence="2" type="ORF">FMOSSE_LOCUS11809</name>
</gene>
<feature type="signal peptide" evidence="1">
    <location>
        <begin position="1"/>
        <end position="26"/>
    </location>
</feature>
<keyword evidence="1" id="KW-0732">Signal</keyword>
<evidence type="ECO:0000313" key="2">
    <source>
        <dbReference type="EMBL" id="CAG8658202.1"/>
    </source>
</evidence>
<reference evidence="2" key="1">
    <citation type="submission" date="2021-06" db="EMBL/GenBank/DDBJ databases">
        <authorList>
            <person name="Kallberg Y."/>
            <person name="Tangrot J."/>
            <person name="Rosling A."/>
        </authorList>
    </citation>
    <scope>NUCLEOTIDE SEQUENCE</scope>
    <source>
        <strain evidence="2">87-6 pot B 2015</strain>
    </source>
</reference>
<sequence>MKLTTFFNHYAFLLSIILFTILPVKSQINNVLTFNETTKGGNLPRVFAMDKFDDNTIIVHTIRRNSIPTQDRICVDDLFTFHAIFPDGKSKAVVIKLPVQAINYCIYDVNKILYNPIKIYTMRTNFILVTYTEAEDETNVNTYMEYAIIIDLGGKIHGKILLGPSFVDVENRWIPNKAKIKLNVNREKGFVRVGPITNTTNALLQQFVV</sequence>
<evidence type="ECO:0000256" key="1">
    <source>
        <dbReference type="SAM" id="SignalP"/>
    </source>
</evidence>
<proteinExistence type="predicted"/>
<organism evidence="2 3">
    <name type="scientific">Funneliformis mosseae</name>
    <name type="common">Endomycorrhizal fungus</name>
    <name type="synonym">Glomus mosseae</name>
    <dbReference type="NCBI Taxonomy" id="27381"/>
    <lineage>
        <taxon>Eukaryota</taxon>
        <taxon>Fungi</taxon>
        <taxon>Fungi incertae sedis</taxon>
        <taxon>Mucoromycota</taxon>
        <taxon>Glomeromycotina</taxon>
        <taxon>Glomeromycetes</taxon>
        <taxon>Glomerales</taxon>
        <taxon>Glomeraceae</taxon>
        <taxon>Funneliformis</taxon>
    </lineage>
</organism>
<evidence type="ECO:0000313" key="3">
    <source>
        <dbReference type="Proteomes" id="UP000789375"/>
    </source>
</evidence>
<dbReference type="EMBL" id="CAJVPP010004987">
    <property type="protein sequence ID" value="CAG8658202.1"/>
    <property type="molecule type" value="Genomic_DNA"/>
</dbReference>
<comment type="caution">
    <text evidence="2">The sequence shown here is derived from an EMBL/GenBank/DDBJ whole genome shotgun (WGS) entry which is preliminary data.</text>
</comment>
<keyword evidence="3" id="KW-1185">Reference proteome</keyword>